<dbReference type="InterPro" id="IPR038492">
    <property type="entry name" value="GBBH-like_N_sf"/>
</dbReference>
<evidence type="ECO:0000313" key="11">
    <source>
        <dbReference type="Proteomes" id="UP000676409"/>
    </source>
</evidence>
<evidence type="ECO:0000256" key="6">
    <source>
        <dbReference type="ARBA" id="ARBA00023002"/>
    </source>
</evidence>
<feature type="domain" description="Gamma-butyrobetaine hydroxylase-like N-terminal" evidence="9">
    <location>
        <begin position="28"/>
        <end position="105"/>
    </location>
</feature>
<evidence type="ECO:0000256" key="4">
    <source>
        <dbReference type="ARBA" id="ARBA00022723"/>
    </source>
</evidence>
<dbReference type="PANTHER" id="PTHR10696:SF25">
    <property type="entry name" value="OXIDOREDUCTASE AIM17-RELATED"/>
    <property type="match status" value="1"/>
</dbReference>
<evidence type="ECO:0000256" key="1">
    <source>
        <dbReference type="ARBA" id="ARBA00001954"/>
    </source>
</evidence>
<keyword evidence="5 10" id="KW-0223">Dioxygenase</keyword>
<evidence type="ECO:0000256" key="7">
    <source>
        <dbReference type="ARBA" id="ARBA00023004"/>
    </source>
</evidence>
<dbReference type="FunFam" id="3.30.2020.30:FF:000002">
    <property type="entry name" value="Putative gamma-butyrobetaine dioxygenase"/>
    <property type="match status" value="1"/>
</dbReference>
<keyword evidence="4" id="KW-0479">Metal-binding</keyword>
<dbReference type="KEGG" id="caul:KCG34_00120"/>
<dbReference type="InterPro" id="IPR042098">
    <property type="entry name" value="TauD-like_sf"/>
</dbReference>
<proteinExistence type="inferred from homology"/>
<evidence type="ECO:0000259" key="8">
    <source>
        <dbReference type="Pfam" id="PF02668"/>
    </source>
</evidence>
<evidence type="ECO:0000259" key="9">
    <source>
        <dbReference type="Pfam" id="PF06155"/>
    </source>
</evidence>
<feature type="domain" description="TauD/TfdA-like" evidence="8">
    <location>
        <begin position="127"/>
        <end position="372"/>
    </location>
</feature>
<dbReference type="Pfam" id="PF06155">
    <property type="entry name" value="GBBH-like_N"/>
    <property type="match status" value="1"/>
</dbReference>
<evidence type="ECO:0000256" key="2">
    <source>
        <dbReference type="ARBA" id="ARBA00001961"/>
    </source>
</evidence>
<accession>A0A975IUV0</accession>
<dbReference type="Pfam" id="PF02668">
    <property type="entry name" value="TauD"/>
    <property type="match status" value="1"/>
</dbReference>
<dbReference type="FunFam" id="3.60.130.10:FF:000001">
    <property type="entry name" value="Trimethyllysine dioxygenase, mitochondrial"/>
    <property type="match status" value="1"/>
</dbReference>
<dbReference type="AlphaFoldDB" id="A0A975IUV0"/>
<dbReference type="Proteomes" id="UP000676409">
    <property type="component" value="Chromosome"/>
</dbReference>
<dbReference type="PANTHER" id="PTHR10696">
    <property type="entry name" value="GAMMA-BUTYROBETAINE HYDROXYLASE-RELATED"/>
    <property type="match status" value="1"/>
</dbReference>
<dbReference type="InterPro" id="IPR003819">
    <property type="entry name" value="TauD/TfdA-like"/>
</dbReference>
<dbReference type="RefSeq" id="WP_211938388.1">
    <property type="nucleotide sequence ID" value="NZ_CP073078.1"/>
</dbReference>
<comment type="similarity">
    <text evidence="3">Belongs to the gamma-BBH/TMLD family.</text>
</comment>
<sequence length="391" mass="44066">MSQTLDIISDWRRFPTRHRIARAEIAGGLVAVTWSDGRISPFHFDWLRDNCPCRQCVHGQTREQVFEIIDAPEGLAPSEAWPEPDGGLGLAWRDGHQSRFEPGWLRANAYDAESRAERRTPPPQVLWGAGDPLPTFDFAALAEDGPDLLAWLTALRDAGLTLVKNVPVEREAVMTLARRVAFIRQTNFGVLFDVESKPNPDSAAYTGVNLPPHTDLPTRELQPGLQFLHCLANQAIGGDSIFVDGFAIAAAMRQQHPDDFHVLTTTPMAFWNKDTVTDYRWNAPLLALDDTGRVCEARFANFLRGPIDAEPEAMAAIYRALRRFLAFSRDPALRLVRRLEPGDAWVFDNRRVLHARTEFDPASGRRHLQGCYVDRDELISRIRVLERELGN</sequence>
<organism evidence="10 11">
    <name type="scientific">Phenylobacterium montanum</name>
    <dbReference type="NCBI Taxonomy" id="2823693"/>
    <lineage>
        <taxon>Bacteria</taxon>
        <taxon>Pseudomonadati</taxon>
        <taxon>Pseudomonadota</taxon>
        <taxon>Alphaproteobacteria</taxon>
        <taxon>Caulobacterales</taxon>
        <taxon>Caulobacteraceae</taxon>
        <taxon>Phenylobacterium</taxon>
    </lineage>
</organism>
<dbReference type="InterPro" id="IPR050411">
    <property type="entry name" value="AlphaKG_dependent_hydroxylases"/>
</dbReference>
<dbReference type="GO" id="GO:0016706">
    <property type="term" value="F:2-oxoglutarate-dependent dioxygenase activity"/>
    <property type="evidence" value="ECO:0007669"/>
    <property type="project" value="UniProtKB-ARBA"/>
</dbReference>
<gene>
    <name evidence="10" type="ORF">KCG34_00120</name>
</gene>
<dbReference type="SUPFAM" id="SSF51197">
    <property type="entry name" value="Clavaminate synthase-like"/>
    <property type="match status" value="1"/>
</dbReference>
<name>A0A975IUV0_9CAUL</name>
<keyword evidence="7" id="KW-0408">Iron</keyword>
<reference evidence="10" key="1">
    <citation type="submission" date="2021-04" db="EMBL/GenBank/DDBJ databases">
        <title>The complete genome sequence of Caulobacter sp. S6.</title>
        <authorList>
            <person name="Tang Y."/>
            <person name="Ouyang W."/>
            <person name="Liu Q."/>
            <person name="Huang B."/>
            <person name="Guo Z."/>
            <person name="Lei P."/>
        </authorList>
    </citation>
    <scope>NUCLEOTIDE SEQUENCE</scope>
    <source>
        <strain evidence="10">S6</strain>
    </source>
</reference>
<evidence type="ECO:0000313" key="10">
    <source>
        <dbReference type="EMBL" id="QUD88337.1"/>
    </source>
</evidence>
<dbReference type="GO" id="GO:0045329">
    <property type="term" value="P:carnitine biosynthetic process"/>
    <property type="evidence" value="ECO:0007669"/>
    <property type="project" value="TreeGrafter"/>
</dbReference>
<keyword evidence="11" id="KW-1185">Reference proteome</keyword>
<evidence type="ECO:0000256" key="5">
    <source>
        <dbReference type="ARBA" id="ARBA00022964"/>
    </source>
</evidence>
<comment type="cofactor">
    <cofactor evidence="2">
        <name>L-ascorbate</name>
        <dbReference type="ChEBI" id="CHEBI:38290"/>
    </cofactor>
</comment>
<evidence type="ECO:0000256" key="3">
    <source>
        <dbReference type="ARBA" id="ARBA00008654"/>
    </source>
</evidence>
<dbReference type="GO" id="GO:0046872">
    <property type="term" value="F:metal ion binding"/>
    <property type="evidence" value="ECO:0007669"/>
    <property type="project" value="UniProtKB-KW"/>
</dbReference>
<dbReference type="EMBL" id="CP073078">
    <property type="protein sequence ID" value="QUD88337.1"/>
    <property type="molecule type" value="Genomic_DNA"/>
</dbReference>
<protein>
    <submittedName>
        <fullName evidence="10">TauD/TfdA family dioxygenase</fullName>
    </submittedName>
</protein>
<dbReference type="Gene3D" id="3.30.2020.30">
    <property type="match status" value="1"/>
</dbReference>
<dbReference type="CDD" id="cd00250">
    <property type="entry name" value="CAS_like"/>
    <property type="match status" value="1"/>
</dbReference>
<comment type="cofactor">
    <cofactor evidence="1">
        <name>Fe(2+)</name>
        <dbReference type="ChEBI" id="CHEBI:29033"/>
    </cofactor>
</comment>
<keyword evidence="6" id="KW-0560">Oxidoreductase</keyword>
<dbReference type="Gene3D" id="3.60.130.10">
    <property type="entry name" value="Clavaminate synthase-like"/>
    <property type="match status" value="1"/>
</dbReference>
<dbReference type="InterPro" id="IPR010376">
    <property type="entry name" value="GBBH-like_N"/>
</dbReference>